<dbReference type="InterPro" id="IPR041255">
    <property type="entry name" value="LpxI_N"/>
</dbReference>
<dbReference type="EMBL" id="SEOL01000001">
    <property type="protein sequence ID" value="MBL0848702.1"/>
    <property type="molecule type" value="Genomic_DNA"/>
</dbReference>
<dbReference type="Proteomes" id="UP000736856">
    <property type="component" value="Unassembled WGS sequence"/>
</dbReference>
<evidence type="ECO:0000259" key="1">
    <source>
        <dbReference type="Pfam" id="PF06230"/>
    </source>
</evidence>
<organism evidence="3 4">
    <name type="scientific">Candidatus Liberibacter ctenarytainae</name>
    <dbReference type="NCBI Taxonomy" id="2020335"/>
    <lineage>
        <taxon>Bacteria</taxon>
        <taxon>Pseudomonadati</taxon>
        <taxon>Pseudomonadota</taxon>
        <taxon>Alphaproteobacteria</taxon>
        <taxon>Hyphomicrobiales</taxon>
        <taxon>Rhizobiaceae</taxon>
        <taxon>Liberibacter</taxon>
    </lineage>
</organism>
<dbReference type="PANTHER" id="PTHR39962:SF1">
    <property type="entry name" value="LPXI FAMILY PROTEIN"/>
    <property type="match status" value="1"/>
</dbReference>
<dbReference type="Pfam" id="PF06230">
    <property type="entry name" value="LpxI_C"/>
    <property type="match status" value="1"/>
</dbReference>
<name>A0A937AKZ8_9HYPH</name>
<proteinExistence type="predicted"/>
<feature type="domain" description="LpxI N-terminal" evidence="2">
    <location>
        <begin position="4"/>
        <end position="133"/>
    </location>
</feature>
<feature type="domain" description="LpxI C-terminal" evidence="1">
    <location>
        <begin position="141"/>
        <end position="273"/>
    </location>
</feature>
<dbReference type="Gene3D" id="3.40.140.80">
    <property type="match status" value="1"/>
</dbReference>
<evidence type="ECO:0000313" key="3">
    <source>
        <dbReference type="EMBL" id="MBL0848702.1"/>
    </source>
</evidence>
<accession>A0A937AKZ8</accession>
<sequence>MRRLLIIAGSGVLPYYVAEVSRSKNDDPVVAVISNECSCDWSGFEYHNVSLGDFCALRLILRQYDIGRIVIAGAVSQRCKIKDLRFSIKDSFKIPKLIWNLILGGDAALLTGVISFLESYGISVIGAHEIVPEFLAHMGPMGVCIPHKDDERDIFSAMNAADVLCKLDIGQSAVSVGGRVVALEGVEGTDFMLERIIDGKKNSKILPNKSGVLVKMCKLQQDIRADLPSIGLLTIQNAIKANLSGISLEAGKSFVLEKEAVIQAANEAGIFIYGINREFKI</sequence>
<protein>
    <submittedName>
        <fullName evidence="3">DUF1009 domain-containing protein</fullName>
    </submittedName>
</protein>
<dbReference type="Pfam" id="PF17930">
    <property type="entry name" value="LpxI_N"/>
    <property type="match status" value="1"/>
</dbReference>
<comment type="caution">
    <text evidence="3">The sequence shown here is derived from an EMBL/GenBank/DDBJ whole genome shotgun (WGS) entry which is preliminary data.</text>
</comment>
<dbReference type="PANTHER" id="PTHR39962">
    <property type="entry name" value="BLL4848 PROTEIN"/>
    <property type="match status" value="1"/>
</dbReference>
<dbReference type="InterPro" id="IPR010415">
    <property type="entry name" value="LpxI_C"/>
</dbReference>
<dbReference type="InterPro" id="IPR053174">
    <property type="entry name" value="LpxI"/>
</dbReference>
<reference evidence="3" key="1">
    <citation type="submission" date="2019-02" db="EMBL/GenBank/DDBJ databases">
        <title>A novel Candidatus Liberibacter species associated with the New Zealand native fuchsia psyllid, Ctenarytaina fuchsiae.</title>
        <authorList>
            <person name="Thompson S.M."/>
            <person name="Jorgensen N."/>
            <person name="David C."/>
            <person name="Bulman S.R."/>
            <person name="Smith G.R."/>
        </authorList>
    </citation>
    <scope>NUCLEOTIDE SEQUENCE</scope>
    <source>
        <strain evidence="3">Oxford</strain>
    </source>
</reference>
<dbReference type="AlphaFoldDB" id="A0A937AKZ8"/>
<evidence type="ECO:0000313" key="4">
    <source>
        <dbReference type="Proteomes" id="UP000736856"/>
    </source>
</evidence>
<evidence type="ECO:0000259" key="2">
    <source>
        <dbReference type="Pfam" id="PF17930"/>
    </source>
</evidence>
<gene>
    <name evidence="3" type="ORF">EU981_01170</name>
</gene>
<dbReference type="InterPro" id="IPR043167">
    <property type="entry name" value="LpxI_C_sf"/>
</dbReference>
<dbReference type="Gene3D" id="3.40.50.20">
    <property type="match status" value="1"/>
</dbReference>